<evidence type="ECO:0000256" key="3">
    <source>
        <dbReference type="SAM" id="MobiDB-lite"/>
    </source>
</evidence>
<accession>A0A6A6KUJ8</accession>
<dbReference type="SUPFAM" id="SSF56112">
    <property type="entry name" value="Protein kinase-like (PK-like)"/>
    <property type="match status" value="1"/>
</dbReference>
<evidence type="ECO:0000256" key="1">
    <source>
        <dbReference type="ARBA" id="ARBA00004479"/>
    </source>
</evidence>
<dbReference type="Gene3D" id="3.30.200.20">
    <property type="entry name" value="Phosphorylase Kinase, domain 1"/>
    <property type="match status" value="1"/>
</dbReference>
<dbReference type="EMBL" id="JAAGAX010000014">
    <property type="protein sequence ID" value="KAF2292682.1"/>
    <property type="molecule type" value="Genomic_DNA"/>
</dbReference>
<keyword evidence="6" id="KW-1185">Reference proteome</keyword>
<dbReference type="InterPro" id="IPR017441">
    <property type="entry name" value="Protein_kinase_ATP_BS"/>
</dbReference>
<evidence type="ECO:0000313" key="6">
    <source>
        <dbReference type="Proteomes" id="UP000467840"/>
    </source>
</evidence>
<dbReference type="PANTHER" id="PTHR48006">
    <property type="entry name" value="LEUCINE-RICH REPEAT-CONTAINING PROTEIN DDB_G0281931-RELATED"/>
    <property type="match status" value="1"/>
</dbReference>
<sequence>MAFQRLGFTSADILGCVKESNVIGMGATGTVYKAEVPRLNTVVAVKKLWRSGTHIETGSSDDFVGEVNLLGKLRHRNIVRPLEEALDNSVGNSKHVQEEMQLVLRIALLCTAKLPKDRPSMRDVLTMLGEAKPRRKSISNVSEYDSNKEKPVFSPSPVNGLV</sequence>
<keyword evidence="2" id="KW-0067">ATP-binding</keyword>
<dbReference type="GO" id="GO:0004672">
    <property type="term" value="F:protein kinase activity"/>
    <property type="evidence" value="ECO:0007669"/>
    <property type="project" value="InterPro"/>
</dbReference>
<feature type="region of interest" description="Disordered" evidence="3">
    <location>
        <begin position="136"/>
        <end position="162"/>
    </location>
</feature>
<dbReference type="InterPro" id="IPR001245">
    <property type="entry name" value="Ser-Thr/Tyr_kinase_cat_dom"/>
</dbReference>
<dbReference type="InterPro" id="IPR051824">
    <property type="entry name" value="LRR_Rcpt-Like_S/T_Kinase"/>
</dbReference>
<organism evidence="5 6">
    <name type="scientific">Hevea brasiliensis</name>
    <name type="common">Para rubber tree</name>
    <name type="synonym">Siphonia brasiliensis</name>
    <dbReference type="NCBI Taxonomy" id="3981"/>
    <lineage>
        <taxon>Eukaryota</taxon>
        <taxon>Viridiplantae</taxon>
        <taxon>Streptophyta</taxon>
        <taxon>Embryophyta</taxon>
        <taxon>Tracheophyta</taxon>
        <taxon>Spermatophyta</taxon>
        <taxon>Magnoliopsida</taxon>
        <taxon>eudicotyledons</taxon>
        <taxon>Gunneridae</taxon>
        <taxon>Pentapetalae</taxon>
        <taxon>rosids</taxon>
        <taxon>fabids</taxon>
        <taxon>Malpighiales</taxon>
        <taxon>Euphorbiaceae</taxon>
        <taxon>Crotonoideae</taxon>
        <taxon>Micrandreae</taxon>
        <taxon>Hevea</taxon>
    </lineage>
</organism>
<reference evidence="5 6" key="1">
    <citation type="journal article" date="2020" name="Mol. Plant">
        <title>The Chromosome-Based Rubber Tree Genome Provides New Insights into Spurge Genome Evolution and Rubber Biosynthesis.</title>
        <authorList>
            <person name="Liu J."/>
            <person name="Shi C."/>
            <person name="Shi C.C."/>
            <person name="Li W."/>
            <person name="Zhang Q.J."/>
            <person name="Zhang Y."/>
            <person name="Li K."/>
            <person name="Lu H.F."/>
            <person name="Shi C."/>
            <person name="Zhu S.T."/>
            <person name="Xiao Z.Y."/>
            <person name="Nan H."/>
            <person name="Yue Y."/>
            <person name="Zhu X.G."/>
            <person name="Wu Y."/>
            <person name="Hong X.N."/>
            <person name="Fan G.Y."/>
            <person name="Tong Y."/>
            <person name="Zhang D."/>
            <person name="Mao C.L."/>
            <person name="Liu Y.L."/>
            <person name="Hao S.J."/>
            <person name="Liu W.Q."/>
            <person name="Lv M.Q."/>
            <person name="Zhang H.B."/>
            <person name="Liu Y."/>
            <person name="Hu-Tang G.R."/>
            <person name="Wang J.P."/>
            <person name="Wang J.H."/>
            <person name="Sun Y.H."/>
            <person name="Ni S.B."/>
            <person name="Chen W.B."/>
            <person name="Zhang X.C."/>
            <person name="Jiao Y.N."/>
            <person name="Eichler E.E."/>
            <person name="Li G.H."/>
            <person name="Liu X."/>
            <person name="Gao L.Z."/>
        </authorList>
    </citation>
    <scope>NUCLEOTIDE SEQUENCE [LARGE SCALE GENOMIC DNA]</scope>
    <source>
        <strain evidence="6">cv. GT1</strain>
        <tissue evidence="5">Leaf</tissue>
    </source>
</reference>
<feature type="binding site" evidence="2">
    <location>
        <position position="47"/>
    </location>
    <ligand>
        <name>ATP</name>
        <dbReference type="ChEBI" id="CHEBI:30616"/>
    </ligand>
</feature>
<evidence type="ECO:0000259" key="4">
    <source>
        <dbReference type="PROSITE" id="PS50011"/>
    </source>
</evidence>
<gene>
    <name evidence="5" type="ORF">GH714_026679</name>
</gene>
<evidence type="ECO:0000313" key="5">
    <source>
        <dbReference type="EMBL" id="KAF2292682.1"/>
    </source>
</evidence>
<feature type="domain" description="Protein kinase" evidence="4">
    <location>
        <begin position="17"/>
        <end position="162"/>
    </location>
</feature>
<dbReference type="Pfam" id="PF07714">
    <property type="entry name" value="PK_Tyr_Ser-Thr"/>
    <property type="match status" value="1"/>
</dbReference>
<protein>
    <recommendedName>
        <fullName evidence="4">Protein kinase domain-containing protein</fullName>
    </recommendedName>
</protein>
<keyword evidence="2" id="KW-0547">Nucleotide-binding</keyword>
<dbReference type="GO" id="GO:0016020">
    <property type="term" value="C:membrane"/>
    <property type="evidence" value="ECO:0007669"/>
    <property type="project" value="UniProtKB-SubCell"/>
</dbReference>
<dbReference type="InterPro" id="IPR000719">
    <property type="entry name" value="Prot_kinase_dom"/>
</dbReference>
<evidence type="ECO:0000256" key="2">
    <source>
        <dbReference type="PROSITE-ProRule" id="PRU10141"/>
    </source>
</evidence>
<dbReference type="PROSITE" id="PS50011">
    <property type="entry name" value="PROTEIN_KINASE_DOM"/>
    <property type="match status" value="1"/>
</dbReference>
<dbReference type="InterPro" id="IPR011009">
    <property type="entry name" value="Kinase-like_dom_sf"/>
</dbReference>
<dbReference type="Proteomes" id="UP000467840">
    <property type="component" value="Chromosome 13"/>
</dbReference>
<comment type="subcellular location">
    <subcellularLocation>
        <location evidence="1">Membrane</location>
        <topology evidence="1">Single-pass type I membrane protein</topology>
    </subcellularLocation>
</comment>
<comment type="caution">
    <text evidence="5">The sequence shown here is derived from an EMBL/GenBank/DDBJ whole genome shotgun (WGS) entry which is preliminary data.</text>
</comment>
<dbReference type="AlphaFoldDB" id="A0A6A6KUJ8"/>
<dbReference type="PROSITE" id="PS00107">
    <property type="entry name" value="PROTEIN_KINASE_ATP"/>
    <property type="match status" value="1"/>
</dbReference>
<dbReference type="GO" id="GO:0005524">
    <property type="term" value="F:ATP binding"/>
    <property type="evidence" value="ECO:0007669"/>
    <property type="project" value="UniProtKB-UniRule"/>
</dbReference>
<dbReference type="PANTHER" id="PTHR48006:SF92">
    <property type="entry name" value="LRR RECEPTOR-LIKE SERINE_THREONINE-PROTEIN KINASE GSO1"/>
    <property type="match status" value="1"/>
</dbReference>
<name>A0A6A6KUJ8_HEVBR</name>
<proteinExistence type="predicted"/>